<feature type="region of interest" description="Disordered" evidence="1">
    <location>
        <begin position="73"/>
        <end position="102"/>
    </location>
</feature>
<proteinExistence type="predicted"/>
<evidence type="ECO:0000313" key="2">
    <source>
        <dbReference type="EnsemblPlants" id="EMT10911"/>
    </source>
</evidence>
<dbReference type="AlphaFoldDB" id="M8BA80"/>
<protein>
    <submittedName>
        <fullName evidence="2">Uncharacterized protein</fullName>
    </submittedName>
</protein>
<dbReference type="EnsemblPlants" id="EMT10911">
    <property type="protein sequence ID" value="EMT10911"/>
    <property type="gene ID" value="F775_10847"/>
</dbReference>
<name>M8BA80_AEGTA</name>
<organism evidence="2">
    <name type="scientific">Aegilops tauschii</name>
    <name type="common">Tausch's goatgrass</name>
    <name type="synonym">Aegilops squarrosa</name>
    <dbReference type="NCBI Taxonomy" id="37682"/>
    <lineage>
        <taxon>Eukaryota</taxon>
        <taxon>Viridiplantae</taxon>
        <taxon>Streptophyta</taxon>
        <taxon>Embryophyta</taxon>
        <taxon>Tracheophyta</taxon>
        <taxon>Spermatophyta</taxon>
        <taxon>Magnoliopsida</taxon>
        <taxon>Liliopsida</taxon>
        <taxon>Poales</taxon>
        <taxon>Poaceae</taxon>
        <taxon>BOP clade</taxon>
        <taxon>Pooideae</taxon>
        <taxon>Triticodae</taxon>
        <taxon>Triticeae</taxon>
        <taxon>Triticinae</taxon>
        <taxon>Aegilops</taxon>
    </lineage>
</organism>
<accession>M8BA80</accession>
<dbReference type="ExpressionAtlas" id="M8BA80">
    <property type="expression patterns" value="baseline"/>
</dbReference>
<evidence type="ECO:0000256" key="1">
    <source>
        <dbReference type="SAM" id="MobiDB-lite"/>
    </source>
</evidence>
<feature type="compositionally biased region" description="Low complexity" evidence="1">
    <location>
        <begin position="84"/>
        <end position="95"/>
    </location>
</feature>
<reference evidence="2" key="1">
    <citation type="submission" date="2015-06" db="UniProtKB">
        <authorList>
            <consortium name="EnsemblPlants"/>
        </authorList>
    </citation>
    <scope>IDENTIFICATION</scope>
</reference>
<sequence length="131" mass="14272">MRIWARDDLPEEWQPDILFRSKVASLGSGRFILMDMLGTIASASASGKDFNAIVPNKEFTLFTGMELAFSNGSKDKGHHNSATDGSGNEGSSSGDENGKGKGKGIMCGLRMIKHKSGHYMFNRQLKIQAVF</sequence>